<dbReference type="EMBL" id="AP019514">
    <property type="protein sequence ID" value="BBI64379.1"/>
    <property type="molecule type" value="Genomic_DNA"/>
</dbReference>
<dbReference type="InterPro" id="IPR001851">
    <property type="entry name" value="ABC_transp_permease"/>
</dbReference>
<protein>
    <recommendedName>
        <fullName evidence="10">ABC transporter permease</fullName>
    </recommendedName>
</protein>
<evidence type="ECO:0000256" key="5">
    <source>
        <dbReference type="ARBA" id="ARBA00022989"/>
    </source>
</evidence>
<dbReference type="CDD" id="cd06579">
    <property type="entry name" value="TM_PBP1_transp_AraH_like"/>
    <property type="match status" value="1"/>
</dbReference>
<evidence type="ECO:0000256" key="3">
    <source>
        <dbReference type="ARBA" id="ARBA00022475"/>
    </source>
</evidence>
<dbReference type="PANTHER" id="PTHR32196:SF72">
    <property type="entry name" value="RIBOSE IMPORT PERMEASE PROTEIN RBSC"/>
    <property type="match status" value="1"/>
</dbReference>
<dbReference type="AlphaFoldDB" id="A0A455UJG5"/>
<feature type="transmembrane region" description="Helical" evidence="7">
    <location>
        <begin position="180"/>
        <end position="197"/>
    </location>
</feature>
<organism evidence="8 9">
    <name type="scientific">Vreelandella sulfidaeris</name>
    <dbReference type="NCBI Taxonomy" id="115553"/>
    <lineage>
        <taxon>Bacteria</taxon>
        <taxon>Pseudomonadati</taxon>
        <taxon>Pseudomonadota</taxon>
        <taxon>Gammaproteobacteria</taxon>
        <taxon>Oceanospirillales</taxon>
        <taxon>Halomonadaceae</taxon>
        <taxon>Vreelandella</taxon>
    </lineage>
</organism>
<gene>
    <name evidence="8" type="ORF">HSBAA_56850</name>
</gene>
<dbReference type="GO" id="GO:0022857">
    <property type="term" value="F:transmembrane transporter activity"/>
    <property type="evidence" value="ECO:0007669"/>
    <property type="project" value="InterPro"/>
</dbReference>
<evidence type="ECO:0000256" key="6">
    <source>
        <dbReference type="ARBA" id="ARBA00023136"/>
    </source>
</evidence>
<dbReference type="Proteomes" id="UP000320231">
    <property type="component" value="Chromosome"/>
</dbReference>
<feature type="transmembrane region" description="Helical" evidence="7">
    <location>
        <begin position="56"/>
        <end position="74"/>
    </location>
</feature>
<feature type="transmembrane region" description="Helical" evidence="7">
    <location>
        <begin position="27"/>
        <end position="44"/>
    </location>
</feature>
<dbReference type="PANTHER" id="PTHR32196">
    <property type="entry name" value="ABC TRANSPORTER PERMEASE PROTEIN YPHD-RELATED-RELATED"/>
    <property type="match status" value="1"/>
</dbReference>
<reference evidence="8 9" key="1">
    <citation type="journal article" date="2019" name="Microbiol. Resour. Announc.">
        <title>Complete Genome Sequence of Halomonas sulfidaeris Strain Esulfide1 Isolated from a Metal Sulfide Rock at a Depth of 2,200 Meters, Obtained Using Nanopore Sequencing.</title>
        <authorList>
            <person name="Saito M."/>
            <person name="Nishigata A."/>
            <person name="Galipon J."/>
            <person name="Arakawa K."/>
        </authorList>
    </citation>
    <scope>NUCLEOTIDE SEQUENCE [LARGE SCALE GENOMIC DNA]</scope>
    <source>
        <strain evidence="8 9">ATCC BAA-803</strain>
    </source>
</reference>
<evidence type="ECO:0000256" key="7">
    <source>
        <dbReference type="SAM" id="Phobius"/>
    </source>
</evidence>
<proteinExistence type="inferred from homology"/>
<keyword evidence="6 7" id="KW-0472">Membrane</keyword>
<accession>A0A455UJG5</accession>
<evidence type="ECO:0000256" key="1">
    <source>
        <dbReference type="ARBA" id="ARBA00004429"/>
    </source>
</evidence>
<evidence type="ECO:0000256" key="4">
    <source>
        <dbReference type="ARBA" id="ARBA00022692"/>
    </source>
</evidence>
<evidence type="ECO:0000256" key="2">
    <source>
        <dbReference type="ARBA" id="ARBA00007942"/>
    </source>
</evidence>
<feature type="transmembrane region" description="Helical" evidence="7">
    <location>
        <begin position="150"/>
        <end position="168"/>
    </location>
</feature>
<comment type="subcellular location">
    <subcellularLocation>
        <location evidence="1">Cell inner membrane</location>
        <topology evidence="1">Multi-pass membrane protein</topology>
    </subcellularLocation>
</comment>
<evidence type="ECO:0000313" key="8">
    <source>
        <dbReference type="EMBL" id="BBI64379.1"/>
    </source>
</evidence>
<dbReference type="GO" id="GO:0005886">
    <property type="term" value="C:plasma membrane"/>
    <property type="evidence" value="ECO:0007669"/>
    <property type="project" value="UniProtKB-SubCell"/>
</dbReference>
<comment type="similarity">
    <text evidence="2">Belongs to the binding-protein-dependent transport system permease family. AraH/RbsC subfamily.</text>
</comment>
<keyword evidence="3" id="KW-1003">Cell membrane</keyword>
<keyword evidence="5 7" id="KW-1133">Transmembrane helix</keyword>
<keyword evidence="4 7" id="KW-0812">Transmembrane</keyword>
<evidence type="ECO:0008006" key="10">
    <source>
        <dbReference type="Google" id="ProtNLM"/>
    </source>
</evidence>
<evidence type="ECO:0000313" key="9">
    <source>
        <dbReference type="Proteomes" id="UP000320231"/>
    </source>
</evidence>
<feature type="transmembrane region" description="Helical" evidence="7">
    <location>
        <begin position="94"/>
        <end position="119"/>
    </location>
</feature>
<sequence length="369" mass="39725">MAAFIAGVMIILMNSLVEQFGAGWTTVLLGIGASLLLGICAGFINGIVTTKGKIEAFIVTLGTMGIYRSLVTYLSDGGTLTLDWAVRDIYRPVYYGSFLGITIPVWVFLAVAVIGYILLNYTRFGRYCFAIGSNEKVAEYSAIHVDRVKTLTYMLQGVCVALATIIYVPRLGSASGATGVLWELEAIAAVIIGGTMLKGWTWAHLGHGGGRHHAHHDWQYSQFDRRHFQLSQRHGAGDHHHCGGLSAACIVEENRTINSLANSATSTTSSTQHNKYKHERSITMRTIKTAVKACVTTAAFASAIGLSGAAVAQEVTIGVSIPAATHGWTGGVNYHAEEAKNALRSSIPTLRSLSPRRAQLASKPMTWKI</sequence>
<name>A0A455UJG5_9GAMM</name>
<dbReference type="KEGG" id="hsr:HSBAA_56850"/>
<dbReference type="Pfam" id="PF02653">
    <property type="entry name" value="BPD_transp_2"/>
    <property type="match status" value="1"/>
</dbReference>